<dbReference type="Gene3D" id="4.10.240.10">
    <property type="entry name" value="Zn(2)-C6 fungal-type DNA-binding domain"/>
    <property type="match status" value="1"/>
</dbReference>
<dbReference type="InterPro" id="IPR007219">
    <property type="entry name" value="XnlR_reg_dom"/>
</dbReference>
<dbReference type="PANTHER" id="PTHR47424:SF3">
    <property type="entry name" value="REGULATORY PROTEIN GAL4"/>
    <property type="match status" value="1"/>
</dbReference>
<dbReference type="OrthoDB" id="3266505at2759"/>
<dbReference type="CDD" id="cd00067">
    <property type="entry name" value="GAL4"/>
    <property type="match status" value="1"/>
</dbReference>
<dbReference type="GO" id="GO:0000978">
    <property type="term" value="F:RNA polymerase II cis-regulatory region sequence-specific DNA binding"/>
    <property type="evidence" value="ECO:0007669"/>
    <property type="project" value="TreeGrafter"/>
</dbReference>
<gene>
    <name evidence="8" type="ORF">SETTUDRAFT_168654</name>
</gene>
<accession>R0IU11</accession>
<keyword evidence="9" id="KW-1185">Reference proteome</keyword>
<dbReference type="PROSITE" id="PS00463">
    <property type="entry name" value="ZN2_CY6_FUNGAL_1"/>
    <property type="match status" value="1"/>
</dbReference>
<keyword evidence="4" id="KW-0804">Transcription</keyword>
<evidence type="ECO:0000313" key="8">
    <source>
        <dbReference type="EMBL" id="EOA88290.1"/>
    </source>
</evidence>
<keyword evidence="5" id="KW-0539">Nucleus</keyword>
<evidence type="ECO:0000256" key="2">
    <source>
        <dbReference type="ARBA" id="ARBA00023015"/>
    </source>
</evidence>
<dbReference type="RefSeq" id="XP_008024308.1">
    <property type="nucleotide sequence ID" value="XM_008026117.1"/>
</dbReference>
<dbReference type="Pfam" id="PF04082">
    <property type="entry name" value="Fungal_trans"/>
    <property type="match status" value="1"/>
</dbReference>
<dbReference type="GO" id="GO:0006351">
    <property type="term" value="P:DNA-templated transcription"/>
    <property type="evidence" value="ECO:0007669"/>
    <property type="project" value="InterPro"/>
</dbReference>
<dbReference type="AlphaFoldDB" id="R0IU11"/>
<proteinExistence type="predicted"/>
<dbReference type="GO" id="GO:0005634">
    <property type="term" value="C:nucleus"/>
    <property type="evidence" value="ECO:0007669"/>
    <property type="project" value="TreeGrafter"/>
</dbReference>
<evidence type="ECO:0000259" key="7">
    <source>
        <dbReference type="PROSITE" id="PS50048"/>
    </source>
</evidence>
<keyword evidence="2" id="KW-0805">Transcription regulation</keyword>
<dbReference type="CDD" id="cd12148">
    <property type="entry name" value="fungal_TF_MHR"/>
    <property type="match status" value="1"/>
</dbReference>
<dbReference type="InterPro" id="IPR051127">
    <property type="entry name" value="Fungal_SecMet_Regulators"/>
</dbReference>
<dbReference type="InterPro" id="IPR036864">
    <property type="entry name" value="Zn2-C6_fun-type_DNA-bd_sf"/>
</dbReference>
<sequence length="671" mass="74743">MDVERRSSSPRRKKVRQKYAPKACVLCRRSKLKCSGENPCQRCVDNGKRCFFSEDQTAAEALQHLSRPTPALHAHGSSTSANGSTSSRRNLLPHQDTTARRESDASARGMTMEARMARVEAMMEALMRDRGLTMTPMGSVERDDGASDGFRGDAAFPIPPLDPINPALAFMGQPALFSQELANSAHATMSGPESALTAEPPHLVQLGNRTMAFPSPPKYQQYLLSFFTDIHLSHPCVDEADFRTRSEHMLANSVIQPSERHFLALNYLIFACCDVQLNVSPTNTHKPGWRWSELADELLDKKSLLGGNGDLTLIQCMLFQALYYTFVDMPGPAYSSIGIAGRLVFQYSLHQQSTWADITTQQAYERICVFWNVFVTDRFISLACGRPYSIHEADIQVELPAELFNRTMLPLQLDLEHDPRVFINQYLHYMILWARYTGYSMDGRGSDGHAQEALDTQITQFLDHDLSGLRVPYTQPDSGIEPPIKTFLLQKKTDLVLWGFRSAIASLQYNESHAAHFGHLAISTVDRMSAFAQDVRCPFSLRHPMITSLSNALLVLCSLLGRDSSPKNQACIDSFRHAVNLLNDLAYSQPYAKHVLDDFQAIMSVIEGVIQGKDVPADVADLIPYKSQCPSIRLPQVSSSASQPVSVKKASAKSNGHASYTNEVRHGVLWL</sequence>
<dbReference type="GO" id="GO:0008270">
    <property type="term" value="F:zinc ion binding"/>
    <property type="evidence" value="ECO:0007669"/>
    <property type="project" value="InterPro"/>
</dbReference>
<protein>
    <recommendedName>
        <fullName evidence="7">Zn(2)-C6 fungal-type domain-containing protein</fullName>
    </recommendedName>
</protein>
<dbReference type="Proteomes" id="UP000016935">
    <property type="component" value="Unassembled WGS sequence"/>
</dbReference>
<dbReference type="SMART" id="SM00066">
    <property type="entry name" value="GAL4"/>
    <property type="match status" value="1"/>
</dbReference>
<feature type="domain" description="Zn(2)-C6 fungal-type" evidence="7">
    <location>
        <begin position="23"/>
        <end position="52"/>
    </location>
</feature>
<keyword evidence="3" id="KW-0238">DNA-binding</keyword>
<dbReference type="GO" id="GO:0000435">
    <property type="term" value="P:positive regulation of transcription from RNA polymerase II promoter by galactose"/>
    <property type="evidence" value="ECO:0007669"/>
    <property type="project" value="TreeGrafter"/>
</dbReference>
<dbReference type="InterPro" id="IPR001138">
    <property type="entry name" value="Zn2Cys6_DnaBD"/>
</dbReference>
<dbReference type="HOGENOM" id="CLU_021978_0_0_1"/>
<evidence type="ECO:0000256" key="1">
    <source>
        <dbReference type="ARBA" id="ARBA00022723"/>
    </source>
</evidence>
<evidence type="ECO:0000256" key="4">
    <source>
        <dbReference type="ARBA" id="ARBA00023163"/>
    </source>
</evidence>
<dbReference type="SUPFAM" id="SSF57701">
    <property type="entry name" value="Zn2/Cys6 DNA-binding domain"/>
    <property type="match status" value="1"/>
</dbReference>
<name>R0IU11_EXST2</name>
<organism evidence="8 9">
    <name type="scientific">Exserohilum turcicum (strain 28A)</name>
    <name type="common">Northern leaf blight fungus</name>
    <name type="synonym">Setosphaeria turcica</name>
    <dbReference type="NCBI Taxonomy" id="671987"/>
    <lineage>
        <taxon>Eukaryota</taxon>
        <taxon>Fungi</taxon>
        <taxon>Dikarya</taxon>
        <taxon>Ascomycota</taxon>
        <taxon>Pezizomycotina</taxon>
        <taxon>Dothideomycetes</taxon>
        <taxon>Pleosporomycetidae</taxon>
        <taxon>Pleosporales</taxon>
        <taxon>Pleosporineae</taxon>
        <taxon>Pleosporaceae</taxon>
        <taxon>Exserohilum</taxon>
    </lineage>
</organism>
<dbReference type="PANTHER" id="PTHR47424">
    <property type="entry name" value="REGULATORY PROTEIN GAL4"/>
    <property type="match status" value="1"/>
</dbReference>
<dbReference type="GeneID" id="19400616"/>
<dbReference type="Pfam" id="PF00172">
    <property type="entry name" value="Zn_clus"/>
    <property type="match status" value="1"/>
</dbReference>
<evidence type="ECO:0000256" key="3">
    <source>
        <dbReference type="ARBA" id="ARBA00023125"/>
    </source>
</evidence>
<evidence type="ECO:0000256" key="5">
    <source>
        <dbReference type="ARBA" id="ARBA00023242"/>
    </source>
</evidence>
<dbReference type="SMART" id="SM00906">
    <property type="entry name" value="Fungal_trans"/>
    <property type="match status" value="1"/>
</dbReference>
<dbReference type="GO" id="GO:0000981">
    <property type="term" value="F:DNA-binding transcription factor activity, RNA polymerase II-specific"/>
    <property type="evidence" value="ECO:0007669"/>
    <property type="project" value="InterPro"/>
</dbReference>
<dbReference type="PROSITE" id="PS50048">
    <property type="entry name" value="ZN2_CY6_FUNGAL_2"/>
    <property type="match status" value="1"/>
</dbReference>
<reference evidence="8 9" key="1">
    <citation type="journal article" date="2012" name="PLoS Pathog.">
        <title>Diverse lifestyles and strategies of plant pathogenesis encoded in the genomes of eighteen Dothideomycetes fungi.</title>
        <authorList>
            <person name="Ohm R.A."/>
            <person name="Feau N."/>
            <person name="Henrissat B."/>
            <person name="Schoch C.L."/>
            <person name="Horwitz B.A."/>
            <person name="Barry K.W."/>
            <person name="Condon B.J."/>
            <person name="Copeland A.C."/>
            <person name="Dhillon B."/>
            <person name="Glaser F."/>
            <person name="Hesse C.N."/>
            <person name="Kosti I."/>
            <person name="LaButti K."/>
            <person name="Lindquist E.A."/>
            <person name="Lucas S."/>
            <person name="Salamov A.A."/>
            <person name="Bradshaw R.E."/>
            <person name="Ciuffetti L."/>
            <person name="Hamelin R.C."/>
            <person name="Kema G.H.J."/>
            <person name="Lawrence C."/>
            <person name="Scott J.A."/>
            <person name="Spatafora J.W."/>
            <person name="Turgeon B.G."/>
            <person name="de Wit P.J.G.M."/>
            <person name="Zhong S."/>
            <person name="Goodwin S.B."/>
            <person name="Grigoriev I.V."/>
        </authorList>
    </citation>
    <scope>NUCLEOTIDE SEQUENCE [LARGE SCALE GENOMIC DNA]</scope>
    <source>
        <strain evidence="9">28A</strain>
    </source>
</reference>
<feature type="compositionally biased region" description="Low complexity" evidence="6">
    <location>
        <begin position="73"/>
        <end position="90"/>
    </location>
</feature>
<dbReference type="EMBL" id="KB908548">
    <property type="protein sequence ID" value="EOA88290.1"/>
    <property type="molecule type" value="Genomic_DNA"/>
</dbReference>
<feature type="region of interest" description="Disordered" evidence="6">
    <location>
        <begin position="70"/>
        <end position="110"/>
    </location>
</feature>
<dbReference type="eggNOG" id="ENOG502STHM">
    <property type="taxonomic scope" value="Eukaryota"/>
</dbReference>
<evidence type="ECO:0000256" key="6">
    <source>
        <dbReference type="SAM" id="MobiDB-lite"/>
    </source>
</evidence>
<dbReference type="STRING" id="671987.R0IU11"/>
<keyword evidence="1" id="KW-0479">Metal-binding</keyword>
<evidence type="ECO:0000313" key="9">
    <source>
        <dbReference type="Proteomes" id="UP000016935"/>
    </source>
</evidence>
<reference evidence="8 9" key="2">
    <citation type="journal article" date="2013" name="PLoS Genet.">
        <title>Comparative genome structure, secondary metabolite, and effector coding capacity across Cochliobolus pathogens.</title>
        <authorList>
            <person name="Condon B.J."/>
            <person name="Leng Y."/>
            <person name="Wu D."/>
            <person name="Bushley K.E."/>
            <person name="Ohm R.A."/>
            <person name="Otillar R."/>
            <person name="Martin J."/>
            <person name="Schackwitz W."/>
            <person name="Grimwood J."/>
            <person name="MohdZainudin N."/>
            <person name="Xue C."/>
            <person name="Wang R."/>
            <person name="Manning V.A."/>
            <person name="Dhillon B."/>
            <person name="Tu Z.J."/>
            <person name="Steffenson B.J."/>
            <person name="Salamov A."/>
            <person name="Sun H."/>
            <person name="Lowry S."/>
            <person name="LaButti K."/>
            <person name="Han J."/>
            <person name="Copeland A."/>
            <person name="Lindquist E."/>
            <person name="Barry K."/>
            <person name="Schmutz J."/>
            <person name="Baker S.E."/>
            <person name="Ciuffetti L.M."/>
            <person name="Grigoriev I.V."/>
            <person name="Zhong S."/>
            <person name="Turgeon B.G."/>
        </authorList>
    </citation>
    <scope>NUCLEOTIDE SEQUENCE [LARGE SCALE GENOMIC DNA]</scope>
    <source>
        <strain evidence="9">28A</strain>
    </source>
</reference>